<dbReference type="Proteomes" id="UP000003423">
    <property type="component" value="Unassembled WGS sequence"/>
</dbReference>
<protein>
    <submittedName>
        <fullName evidence="1">Uncharacterized protein</fullName>
    </submittedName>
</protein>
<keyword evidence="2" id="KW-1185">Reference proteome</keyword>
<organism evidence="1 2">
    <name type="scientific">Candidatus Nitrosopumilus salarius BD31</name>
    <dbReference type="NCBI Taxonomy" id="859350"/>
    <lineage>
        <taxon>Archaea</taxon>
        <taxon>Nitrososphaerota</taxon>
        <taxon>Nitrososphaeria</taxon>
        <taxon>Nitrosopumilales</taxon>
        <taxon>Nitrosopumilaceae</taxon>
        <taxon>Nitrosopumilus</taxon>
    </lineage>
</organism>
<gene>
    <name evidence="1" type="ORF">BD31_I0914</name>
</gene>
<sequence length="451" mass="51929">MTKSLDYKITDTDILSKIVAGYHSKIVGEENNIKLLWLACISKDLPKRNRLSAIITSQSSAGKSNLVNSVLMPFHEDVIDFTDYTPAFLSRQEVIMNGKILKMEQIERTNDKKQVSISNLKFLLTEGVLKIGLVDKNEKGKNVPKTLQVNGIPVFISTSTNYNIDPETLNRTLLMQVDESEFQTKKVISHIINSYEHLSVNNNWNNDLKELEKLARLFKEHAKQIRDIVVPFGRKLESKIPVSDVTIRRDLPKILNLTCVVAFTHIANRTCIRNNNGEQFIDDQFGNTEKYYTYTIIAEPSDFQEAIKIAGTTITQTINKINQSSIEMYEKFMDVYRQKISENSISGQNTTLDNDNIIDVGITIKELTKITYLSQNRTRELMSQLLTNGFVSREKTKSREFEYYPTGKKFENIKFDELDYTKEELEKWVKKEISENKELEIVYPKNSVFVS</sequence>
<dbReference type="RefSeq" id="WP_008301804.1">
    <property type="nucleotide sequence ID" value="NZ_AEXL02000168.1"/>
</dbReference>
<comment type="caution">
    <text evidence="1">The sequence shown here is derived from an EMBL/GenBank/DDBJ whole genome shotgun (WGS) entry which is preliminary data.</text>
</comment>
<dbReference type="EMBL" id="AEXL02000168">
    <property type="protein sequence ID" value="EIJ64948.1"/>
    <property type="molecule type" value="Genomic_DNA"/>
</dbReference>
<accession>I3CZQ5</accession>
<dbReference type="OrthoDB" id="375257at2157"/>
<evidence type="ECO:0000313" key="1">
    <source>
        <dbReference type="EMBL" id="EIJ64948.1"/>
    </source>
</evidence>
<evidence type="ECO:0000313" key="2">
    <source>
        <dbReference type="Proteomes" id="UP000003423"/>
    </source>
</evidence>
<reference evidence="1 2" key="1">
    <citation type="journal article" date="2012" name="J. Bacteriol.">
        <title>Genome sequence of "Candidatus Nitrosopumilus salaria" BD31, an ammonia-oxidizing archaeon from the San Francisco Bay estuary.</title>
        <authorList>
            <person name="Mosier A.C."/>
            <person name="Allen E.E."/>
            <person name="Kim M."/>
            <person name="Ferriera S."/>
            <person name="Francis C.A."/>
        </authorList>
    </citation>
    <scope>NUCLEOTIDE SEQUENCE [LARGE SCALE GENOMIC DNA]</scope>
    <source>
        <strain evidence="1 2">BD31</strain>
    </source>
</reference>
<dbReference type="PATRIC" id="fig|859350.6.peg.2009"/>
<name>I3CZQ5_9ARCH</name>
<proteinExistence type="predicted"/>
<dbReference type="AlphaFoldDB" id="I3CZQ5"/>